<dbReference type="InParanoid" id="A0A061GPG3"/>
<sequence>MCALDILEHGIDLNVTPFKEKAKKEKVLYNQIYTKKDDTRRKPYKENDSSPPFSVPLDIVQVFFHEWIRDGQVYLPYVT</sequence>
<dbReference type="EMBL" id="CM001887">
    <property type="protein sequence ID" value="EOY31421.1"/>
    <property type="molecule type" value="Genomic_DNA"/>
</dbReference>
<accession>A0A061GPG3</accession>
<reference evidence="1 2" key="1">
    <citation type="journal article" date="2013" name="Genome Biol.">
        <title>The genome sequence of the most widely cultivated cacao type and its use to identify candidate genes regulating pod color.</title>
        <authorList>
            <person name="Motamayor J.C."/>
            <person name="Mockaitis K."/>
            <person name="Schmutz J."/>
            <person name="Haiminen N."/>
            <person name="Iii D.L."/>
            <person name="Cornejo O."/>
            <person name="Findley S.D."/>
            <person name="Zheng P."/>
            <person name="Utro F."/>
            <person name="Royaert S."/>
            <person name="Saski C."/>
            <person name="Jenkins J."/>
            <person name="Podicheti R."/>
            <person name="Zhao M."/>
            <person name="Scheffler B.E."/>
            <person name="Stack J.C."/>
            <person name="Feltus F.A."/>
            <person name="Mustiga G.M."/>
            <person name="Amores F."/>
            <person name="Phillips W."/>
            <person name="Marelli J.P."/>
            <person name="May G.D."/>
            <person name="Shapiro H."/>
            <person name="Ma J."/>
            <person name="Bustamante C.D."/>
            <person name="Schnell R.J."/>
            <person name="Main D."/>
            <person name="Gilbert D."/>
            <person name="Parida L."/>
            <person name="Kuhn D.N."/>
        </authorList>
    </citation>
    <scope>NUCLEOTIDE SEQUENCE [LARGE SCALE GENOMIC DNA]</scope>
    <source>
        <strain evidence="2">cv. Matina 1-6</strain>
    </source>
</reference>
<organism evidence="1 2">
    <name type="scientific">Theobroma cacao</name>
    <name type="common">Cacao</name>
    <name type="synonym">Cocoa</name>
    <dbReference type="NCBI Taxonomy" id="3641"/>
    <lineage>
        <taxon>Eukaryota</taxon>
        <taxon>Viridiplantae</taxon>
        <taxon>Streptophyta</taxon>
        <taxon>Embryophyta</taxon>
        <taxon>Tracheophyta</taxon>
        <taxon>Spermatophyta</taxon>
        <taxon>Magnoliopsida</taxon>
        <taxon>eudicotyledons</taxon>
        <taxon>Gunneridae</taxon>
        <taxon>Pentapetalae</taxon>
        <taxon>rosids</taxon>
        <taxon>malvids</taxon>
        <taxon>Malvales</taxon>
        <taxon>Malvaceae</taxon>
        <taxon>Byttnerioideae</taxon>
        <taxon>Theobroma</taxon>
    </lineage>
</organism>
<protein>
    <submittedName>
        <fullName evidence="1">Uncharacterized protein</fullName>
    </submittedName>
</protein>
<dbReference type="AlphaFoldDB" id="A0A061GPG3"/>
<evidence type="ECO:0000313" key="2">
    <source>
        <dbReference type="Proteomes" id="UP000026915"/>
    </source>
</evidence>
<dbReference type="HOGENOM" id="CLU_2610881_0_0_1"/>
<proteinExistence type="predicted"/>
<evidence type="ECO:0000313" key="1">
    <source>
        <dbReference type="EMBL" id="EOY31421.1"/>
    </source>
</evidence>
<name>A0A061GPG3_THECC</name>
<dbReference type="Gramene" id="EOY31421">
    <property type="protein sequence ID" value="EOY31421"/>
    <property type="gene ID" value="TCM_038362"/>
</dbReference>
<gene>
    <name evidence="1" type="ORF">TCM_038362</name>
</gene>
<keyword evidence="2" id="KW-1185">Reference proteome</keyword>
<dbReference type="Proteomes" id="UP000026915">
    <property type="component" value="Chromosome 9"/>
</dbReference>